<evidence type="ECO:0000313" key="4">
    <source>
        <dbReference type="EMBL" id="QLL59869.1"/>
    </source>
</evidence>
<dbReference type="SUPFAM" id="SSF117892">
    <property type="entry name" value="Band 7/SPFH domain"/>
    <property type="match status" value="1"/>
</dbReference>
<sequence>MDFFKKIKGEFIDIIEFLDNNQNTIVHRFERYQNEIKNNAKLVVREGQLAIFINEGQLADIFSPGTYTLNTQNLPILSTLQGWKYGFDSPFKAEVYFVSTKTFLDQRWGTKNPIILNDERFGMIEVRAFGTYTFKVSDAGKFIKEIVGTIGSFTTEQINEQLRSVIVTRFTDSIGEANLPIENYAANLNELSEAIFNYMKDDFGAYGIDVTKFLIENISMPEEIKKEIFELSRLDKIDLNKFAQLKAAKAMEAAANNPSGLAGAGVGMGAGFAMANQFTQGFAQNNNQSNQNQTPPPISSTSVSFFVANNGQQTGPFDLTTLKQMIANGQLTKDTLVWKTGMANWESAANQSELTSLFGQTPPPLPQA</sequence>
<evidence type="ECO:0000259" key="3">
    <source>
        <dbReference type="Pfam" id="PF14237"/>
    </source>
</evidence>
<feature type="compositionally biased region" description="Low complexity" evidence="1">
    <location>
        <begin position="284"/>
        <end position="293"/>
    </location>
</feature>
<dbReference type="GeneID" id="78402192"/>
<dbReference type="CDD" id="cd03408">
    <property type="entry name" value="SPFH_like_u1"/>
    <property type="match status" value="1"/>
</dbReference>
<feature type="region of interest" description="Disordered" evidence="1">
    <location>
        <begin position="284"/>
        <end position="303"/>
    </location>
</feature>
<dbReference type="EMBL" id="CP040908">
    <property type="protein sequence ID" value="QLL59869.1"/>
    <property type="molecule type" value="Genomic_DNA"/>
</dbReference>
<evidence type="ECO:0000256" key="1">
    <source>
        <dbReference type="SAM" id="MobiDB-lite"/>
    </source>
</evidence>
<dbReference type="PANTHER" id="PTHR37826:SF2">
    <property type="entry name" value="ZINC-RIBBON DOMAIN-CONTAINING PROTEIN"/>
    <property type="match status" value="1"/>
</dbReference>
<accession>A0A7H9DYQ4</accession>
<name>A0A7H9DYQ4_9FLAO</name>
<evidence type="ECO:0000259" key="2">
    <source>
        <dbReference type="Pfam" id="PF13421"/>
    </source>
</evidence>
<dbReference type="InterPro" id="IPR033880">
    <property type="entry name" value="SPFH_YdjI"/>
</dbReference>
<reference evidence="4 5" key="1">
    <citation type="submission" date="2019-06" db="EMBL/GenBank/DDBJ databases">
        <title>Emergence of pandrug resistant Empedobacter falsenii in China.</title>
        <authorList>
            <person name="Dong N."/>
            <person name="Chen S."/>
            <person name="Zhang R."/>
        </authorList>
    </citation>
    <scope>NUCLEOTIDE SEQUENCE [LARGE SCALE GENOMIC DNA]</scope>
    <source>
        <strain evidence="4 5">1681-1</strain>
    </source>
</reference>
<dbReference type="PANTHER" id="PTHR37826">
    <property type="entry name" value="FLOTILLIN BAND_7_5 DOMAIN PROTEIN"/>
    <property type="match status" value="1"/>
</dbReference>
<dbReference type="InterPro" id="IPR025640">
    <property type="entry name" value="GYF_2"/>
</dbReference>
<protein>
    <submittedName>
        <fullName evidence="4">SPFH domain-containing protein</fullName>
    </submittedName>
</protein>
<dbReference type="Proteomes" id="UP000510643">
    <property type="component" value="Chromosome"/>
</dbReference>
<dbReference type="Pfam" id="PF14237">
    <property type="entry name" value="GYF_2"/>
    <property type="match status" value="1"/>
</dbReference>
<dbReference type="RefSeq" id="WP_180906851.1">
    <property type="nucleotide sequence ID" value="NZ_CP040908.1"/>
</dbReference>
<dbReference type="Pfam" id="PF13421">
    <property type="entry name" value="Band_7_1"/>
    <property type="match status" value="1"/>
</dbReference>
<organism evidence="4 5">
    <name type="scientific">Empedobacter falsenii</name>
    <dbReference type="NCBI Taxonomy" id="343874"/>
    <lineage>
        <taxon>Bacteria</taxon>
        <taxon>Pseudomonadati</taxon>
        <taxon>Bacteroidota</taxon>
        <taxon>Flavobacteriia</taxon>
        <taxon>Flavobacteriales</taxon>
        <taxon>Weeksellaceae</taxon>
        <taxon>Empedobacter</taxon>
    </lineage>
</organism>
<evidence type="ECO:0000313" key="5">
    <source>
        <dbReference type="Proteomes" id="UP000510643"/>
    </source>
</evidence>
<keyword evidence="5" id="KW-1185">Reference proteome</keyword>
<dbReference type="AlphaFoldDB" id="A0A7H9DYQ4"/>
<gene>
    <name evidence="4" type="ORF">FH779_12000</name>
</gene>
<dbReference type="KEGG" id="efal:FH779_12000"/>
<proteinExistence type="predicted"/>
<feature type="domain" description="GYF" evidence="3">
    <location>
        <begin position="306"/>
        <end position="354"/>
    </location>
</feature>
<dbReference type="Gene3D" id="3.30.479.30">
    <property type="entry name" value="Band 7 domain"/>
    <property type="match status" value="1"/>
</dbReference>
<feature type="domain" description="SPFH" evidence="2">
    <location>
        <begin position="26"/>
        <end position="234"/>
    </location>
</feature>
<dbReference type="InterPro" id="IPR036013">
    <property type="entry name" value="Band_7/SPFH_dom_sf"/>
</dbReference>